<organism evidence="2 3">
    <name type="scientific">Microvirga aerilata</name>
    <dbReference type="NCBI Taxonomy" id="670292"/>
    <lineage>
        <taxon>Bacteria</taxon>
        <taxon>Pseudomonadati</taxon>
        <taxon>Pseudomonadota</taxon>
        <taxon>Alphaproteobacteria</taxon>
        <taxon>Hyphomicrobiales</taxon>
        <taxon>Methylobacteriaceae</taxon>
        <taxon>Microvirga</taxon>
    </lineage>
</organism>
<accession>A0A937D2W5</accession>
<name>A0A937D2W5_9HYPH</name>
<reference evidence="2" key="1">
    <citation type="submission" date="2021-01" db="EMBL/GenBank/DDBJ databases">
        <title>Microvirga sp.</title>
        <authorList>
            <person name="Kim M.K."/>
        </authorList>
    </citation>
    <scope>NUCLEOTIDE SEQUENCE</scope>
    <source>
        <strain evidence="2">5420S-16</strain>
    </source>
</reference>
<dbReference type="GO" id="GO:0003676">
    <property type="term" value="F:nucleic acid binding"/>
    <property type="evidence" value="ECO:0007669"/>
    <property type="project" value="InterPro"/>
</dbReference>
<dbReference type="SUPFAM" id="SSF53098">
    <property type="entry name" value="Ribonuclease H-like"/>
    <property type="match status" value="1"/>
</dbReference>
<keyword evidence="3" id="KW-1185">Reference proteome</keyword>
<dbReference type="InterPro" id="IPR012337">
    <property type="entry name" value="RNaseH-like_sf"/>
</dbReference>
<dbReference type="Proteomes" id="UP000605848">
    <property type="component" value="Unassembled WGS sequence"/>
</dbReference>
<sequence>MGHRITGDRRNPSTGAGHDCFHVAIDDATRLAYVEVLPDETRRSTTAFLVRALRGFRARGIRVERVMMDNGSGYVARLFRKALRMLGIRHIRTRPYTPKTNGKAERFIQTLLREWAYAIPFSSSQSRVADLPRWLTWYNQQRPHGSLGRRTPAQA</sequence>
<dbReference type="RefSeq" id="WP_202066631.1">
    <property type="nucleotide sequence ID" value="NZ_JAEQMY010000337.1"/>
</dbReference>
<dbReference type="GO" id="GO:0015074">
    <property type="term" value="P:DNA integration"/>
    <property type="evidence" value="ECO:0007669"/>
    <property type="project" value="InterPro"/>
</dbReference>
<evidence type="ECO:0000313" key="2">
    <source>
        <dbReference type="EMBL" id="MBL0408616.1"/>
    </source>
</evidence>
<comment type="caution">
    <text evidence="2">The sequence shown here is derived from an EMBL/GenBank/DDBJ whole genome shotgun (WGS) entry which is preliminary data.</text>
</comment>
<evidence type="ECO:0000313" key="3">
    <source>
        <dbReference type="Proteomes" id="UP000605848"/>
    </source>
</evidence>
<protein>
    <submittedName>
        <fullName evidence="2">Transposase family protein</fullName>
    </submittedName>
</protein>
<proteinExistence type="predicted"/>
<dbReference type="PROSITE" id="PS50994">
    <property type="entry name" value="INTEGRASE"/>
    <property type="match status" value="1"/>
</dbReference>
<dbReference type="AlphaFoldDB" id="A0A937D2W5"/>
<feature type="domain" description="Integrase catalytic" evidence="1">
    <location>
        <begin position="1"/>
        <end position="155"/>
    </location>
</feature>
<dbReference type="EMBL" id="JAEQMY010000337">
    <property type="protein sequence ID" value="MBL0408616.1"/>
    <property type="molecule type" value="Genomic_DNA"/>
</dbReference>
<dbReference type="PANTHER" id="PTHR35004">
    <property type="entry name" value="TRANSPOSASE RV3428C-RELATED"/>
    <property type="match status" value="1"/>
</dbReference>
<dbReference type="InterPro" id="IPR001584">
    <property type="entry name" value="Integrase_cat-core"/>
</dbReference>
<dbReference type="Pfam" id="PF13683">
    <property type="entry name" value="rve_3"/>
    <property type="match status" value="1"/>
</dbReference>
<dbReference type="PANTHER" id="PTHR35004:SF7">
    <property type="entry name" value="INTEGRASE PROTEIN"/>
    <property type="match status" value="1"/>
</dbReference>
<dbReference type="Gene3D" id="3.30.420.10">
    <property type="entry name" value="Ribonuclease H-like superfamily/Ribonuclease H"/>
    <property type="match status" value="1"/>
</dbReference>
<dbReference type="InterPro" id="IPR036397">
    <property type="entry name" value="RNaseH_sf"/>
</dbReference>
<gene>
    <name evidence="2" type="ORF">JKG68_32695</name>
</gene>
<feature type="non-terminal residue" evidence="2">
    <location>
        <position position="155"/>
    </location>
</feature>
<evidence type="ECO:0000259" key="1">
    <source>
        <dbReference type="PROSITE" id="PS50994"/>
    </source>
</evidence>